<sequence length="68" mass="7082">MSGNRPLQDPPRTAVKTYGTTPAFASAKTRATLAATDVHSAEAARKLSRVCGATTARSTRISTFSSAL</sequence>
<dbReference type="InterPro" id="IPR026334">
    <property type="entry name" value="FxSxx-COOH"/>
</dbReference>
<evidence type="ECO:0000313" key="2">
    <source>
        <dbReference type="EMBL" id="WUX40514.1"/>
    </source>
</evidence>
<dbReference type="NCBIfam" id="TIGR04268">
    <property type="entry name" value="FxSxx-COOH"/>
    <property type="match status" value="1"/>
</dbReference>
<feature type="region of interest" description="Disordered" evidence="1">
    <location>
        <begin position="1"/>
        <end position="21"/>
    </location>
</feature>
<gene>
    <name evidence="2" type="primary">fxsA</name>
    <name evidence="2" type="ORF">OG367_31735</name>
</gene>
<evidence type="ECO:0000313" key="3">
    <source>
        <dbReference type="Proteomes" id="UP001431926"/>
    </source>
</evidence>
<name>A0ABZ1ZP28_STRAQ</name>
<dbReference type="EMBL" id="CP109491">
    <property type="protein sequence ID" value="WUX40514.1"/>
    <property type="molecule type" value="Genomic_DNA"/>
</dbReference>
<dbReference type="RefSeq" id="WP_248584356.1">
    <property type="nucleotide sequence ID" value="NZ_CP108640.1"/>
</dbReference>
<accession>A0ABZ1ZP28</accession>
<dbReference type="Proteomes" id="UP001431926">
    <property type="component" value="Chromosome"/>
</dbReference>
<evidence type="ECO:0000256" key="1">
    <source>
        <dbReference type="SAM" id="MobiDB-lite"/>
    </source>
</evidence>
<proteinExistence type="predicted"/>
<organism evidence="2 3">
    <name type="scientific">Streptomyces anulatus</name>
    <name type="common">Streptomyces chrysomallus</name>
    <dbReference type="NCBI Taxonomy" id="1892"/>
    <lineage>
        <taxon>Bacteria</taxon>
        <taxon>Bacillati</taxon>
        <taxon>Actinomycetota</taxon>
        <taxon>Actinomycetes</taxon>
        <taxon>Kitasatosporales</taxon>
        <taxon>Streptomycetaceae</taxon>
        <taxon>Streptomyces</taxon>
    </lineage>
</organism>
<keyword evidence="3" id="KW-1185">Reference proteome</keyword>
<protein>
    <submittedName>
        <fullName evidence="2">FxSxx-COOH protein</fullName>
    </submittedName>
</protein>
<reference evidence="2" key="1">
    <citation type="submission" date="2022-10" db="EMBL/GenBank/DDBJ databases">
        <title>The complete genomes of actinobacterial strains from the NBC collection.</title>
        <authorList>
            <person name="Joergensen T.S."/>
            <person name="Alvarez Arevalo M."/>
            <person name="Sterndorff E.B."/>
            <person name="Faurdal D."/>
            <person name="Vuksanovic O."/>
            <person name="Mourched A.-S."/>
            <person name="Charusanti P."/>
            <person name="Shaw S."/>
            <person name="Blin K."/>
            <person name="Weber T."/>
        </authorList>
    </citation>
    <scope>NUCLEOTIDE SEQUENCE</scope>
    <source>
        <strain evidence="2">NBC_01436</strain>
    </source>
</reference>